<protein>
    <submittedName>
        <fullName evidence="1">Uncharacterized protein</fullName>
    </submittedName>
</protein>
<dbReference type="AlphaFoldDB" id="A0AAV5WCW9"/>
<name>A0AAV5WCW9_9BILA</name>
<evidence type="ECO:0000313" key="2">
    <source>
        <dbReference type="Proteomes" id="UP001432322"/>
    </source>
</evidence>
<organism evidence="1 2">
    <name type="scientific">Pristionchus fissidentatus</name>
    <dbReference type="NCBI Taxonomy" id="1538716"/>
    <lineage>
        <taxon>Eukaryota</taxon>
        <taxon>Metazoa</taxon>
        <taxon>Ecdysozoa</taxon>
        <taxon>Nematoda</taxon>
        <taxon>Chromadorea</taxon>
        <taxon>Rhabditida</taxon>
        <taxon>Rhabditina</taxon>
        <taxon>Diplogasteromorpha</taxon>
        <taxon>Diplogasteroidea</taxon>
        <taxon>Neodiplogasteridae</taxon>
        <taxon>Pristionchus</taxon>
    </lineage>
</organism>
<gene>
    <name evidence="1" type="ORF">PFISCL1PPCAC_21151</name>
</gene>
<comment type="caution">
    <text evidence="1">The sequence shown here is derived from an EMBL/GenBank/DDBJ whole genome shotgun (WGS) entry which is preliminary data.</text>
</comment>
<proteinExistence type="predicted"/>
<feature type="non-terminal residue" evidence="1">
    <location>
        <position position="1"/>
    </location>
</feature>
<dbReference type="EMBL" id="BTSY01000005">
    <property type="protein sequence ID" value="GMT29854.1"/>
    <property type="molecule type" value="Genomic_DNA"/>
</dbReference>
<sequence length="63" mass="7598">YTPLKNGKYDYRKERTHLTVHTTTTMLRNLQLGNSRMLRLWQYESVYMDRVSASRSDDNREEA</sequence>
<dbReference type="Proteomes" id="UP001432322">
    <property type="component" value="Unassembled WGS sequence"/>
</dbReference>
<feature type="non-terminal residue" evidence="1">
    <location>
        <position position="63"/>
    </location>
</feature>
<evidence type="ECO:0000313" key="1">
    <source>
        <dbReference type="EMBL" id="GMT29854.1"/>
    </source>
</evidence>
<keyword evidence="2" id="KW-1185">Reference proteome</keyword>
<reference evidence="1" key="1">
    <citation type="submission" date="2023-10" db="EMBL/GenBank/DDBJ databases">
        <title>Genome assembly of Pristionchus species.</title>
        <authorList>
            <person name="Yoshida K."/>
            <person name="Sommer R.J."/>
        </authorList>
    </citation>
    <scope>NUCLEOTIDE SEQUENCE</scope>
    <source>
        <strain evidence="1">RS5133</strain>
    </source>
</reference>
<accession>A0AAV5WCW9</accession>